<dbReference type="InterPro" id="IPR002931">
    <property type="entry name" value="Transglutaminase-like"/>
</dbReference>
<dbReference type="eggNOG" id="KOG4575">
    <property type="taxonomic scope" value="Eukaryota"/>
</dbReference>
<name>R8BDV5_PHAM7</name>
<dbReference type="PANTHER" id="PTHR46333:SF5">
    <property type="entry name" value="TRANSGLUTAMINASE-LIKE DOMAIN-CONTAINING PROTEIN"/>
    <property type="match status" value="1"/>
</dbReference>
<gene>
    <name evidence="3" type="ORF">UCRPA7_6858</name>
</gene>
<protein>
    <submittedName>
        <fullName evidence="3">Putative transglutaminase-like superfamily protein</fullName>
    </submittedName>
</protein>
<feature type="compositionally biased region" description="Basic and acidic residues" evidence="1">
    <location>
        <begin position="50"/>
        <end position="66"/>
    </location>
</feature>
<evidence type="ECO:0000313" key="3">
    <source>
        <dbReference type="EMBL" id="EON97477.1"/>
    </source>
</evidence>
<dbReference type="PANTHER" id="PTHR46333">
    <property type="entry name" value="CYTOKINESIS PROTEIN 3"/>
    <property type="match status" value="1"/>
</dbReference>
<reference evidence="4" key="1">
    <citation type="journal article" date="2013" name="Genome Announc.">
        <title>Draft genome sequence of the ascomycete Phaeoacremonium aleophilum strain UCR-PA7, a causal agent of the esca disease complex in grapevines.</title>
        <authorList>
            <person name="Blanco-Ulate B."/>
            <person name="Rolshausen P."/>
            <person name="Cantu D."/>
        </authorList>
    </citation>
    <scope>NUCLEOTIDE SEQUENCE [LARGE SCALE GENOMIC DNA]</scope>
    <source>
        <strain evidence="4">UCR-PA7</strain>
    </source>
</reference>
<dbReference type="EMBL" id="KB933264">
    <property type="protein sequence ID" value="EON97477.1"/>
    <property type="molecule type" value="Genomic_DNA"/>
</dbReference>
<dbReference type="KEGG" id="tmn:UCRPA7_6858"/>
<dbReference type="Proteomes" id="UP000014074">
    <property type="component" value="Unassembled WGS sequence"/>
</dbReference>
<dbReference type="Pfam" id="PF01841">
    <property type="entry name" value="Transglut_core"/>
    <property type="match status" value="1"/>
</dbReference>
<dbReference type="HOGENOM" id="CLU_016738_1_0_1"/>
<dbReference type="AlphaFoldDB" id="R8BDV5"/>
<feature type="region of interest" description="Disordered" evidence="1">
    <location>
        <begin position="21"/>
        <end position="73"/>
    </location>
</feature>
<dbReference type="GeneID" id="19327557"/>
<evidence type="ECO:0000256" key="1">
    <source>
        <dbReference type="SAM" id="MobiDB-lite"/>
    </source>
</evidence>
<dbReference type="InterPro" id="IPR052557">
    <property type="entry name" value="CAP/Cytokinesis_protein"/>
</dbReference>
<dbReference type="OrthoDB" id="6129702at2759"/>
<feature type="domain" description="Transglutaminase-like" evidence="2">
    <location>
        <begin position="95"/>
        <end position="162"/>
    </location>
</feature>
<sequence>MADTEEPHFTTLAERIAALNQQKNFKSPSPPLRKLPPTLDQAKLPPLPPTRRELEARAKDAAEKEAAAAAAAAPPRTIPVKAPLLPSKSAPTIPRAVCEGYARVYESIAKRAGLECIVVGGHGKGYGYTPLAKDAPVPPRDATGHAWNAVKIDNGEWKLLDACWGAGSVGNQQYQKHFKPEMFTRPNDLFGLKHFPEDERHQFRSDGRAMSWAEYIVGPVRGEPAQWYGAATEEGLSEFTFSPRERHVPVHSGEVVRFQFSKICEHWTPEKNGRGKPMLLMVKIHGPDGRKDDLVPLDSDGFWWWADIPARDLGAPGQTISLYGLDTLNGQSARGVSKAEFLSKKGRCGMSWVGIAAWDLV</sequence>
<dbReference type="GO" id="GO:0005737">
    <property type="term" value="C:cytoplasm"/>
    <property type="evidence" value="ECO:0007669"/>
    <property type="project" value="TreeGrafter"/>
</dbReference>
<accession>R8BDV5</accession>
<dbReference type="InterPro" id="IPR038765">
    <property type="entry name" value="Papain-like_cys_pep_sf"/>
</dbReference>
<keyword evidence="4" id="KW-1185">Reference proteome</keyword>
<evidence type="ECO:0000313" key="4">
    <source>
        <dbReference type="Proteomes" id="UP000014074"/>
    </source>
</evidence>
<dbReference type="SUPFAM" id="SSF54001">
    <property type="entry name" value="Cysteine proteinases"/>
    <property type="match status" value="1"/>
</dbReference>
<proteinExistence type="predicted"/>
<evidence type="ECO:0000259" key="2">
    <source>
        <dbReference type="Pfam" id="PF01841"/>
    </source>
</evidence>
<dbReference type="RefSeq" id="XP_007917584.1">
    <property type="nucleotide sequence ID" value="XM_007919393.1"/>
</dbReference>
<organism evidence="3 4">
    <name type="scientific">Phaeoacremonium minimum (strain UCR-PA7)</name>
    <name type="common">Esca disease fungus</name>
    <name type="synonym">Togninia minima</name>
    <dbReference type="NCBI Taxonomy" id="1286976"/>
    <lineage>
        <taxon>Eukaryota</taxon>
        <taxon>Fungi</taxon>
        <taxon>Dikarya</taxon>
        <taxon>Ascomycota</taxon>
        <taxon>Pezizomycotina</taxon>
        <taxon>Sordariomycetes</taxon>
        <taxon>Sordariomycetidae</taxon>
        <taxon>Togniniales</taxon>
        <taxon>Togniniaceae</taxon>
        <taxon>Phaeoacremonium</taxon>
    </lineage>
</organism>